<name>A0A1W1DCW0_9ZZZZ</name>
<dbReference type="Gene3D" id="3.40.50.1000">
    <property type="entry name" value="HAD superfamily/HAD-like"/>
    <property type="match status" value="1"/>
</dbReference>
<dbReference type="AlphaFoldDB" id="A0A1W1DCW0"/>
<sequence>MSNNIPLIVDLDHTLIDTDLLYESSIAVLKKSPWLILLYPFWFAKGKGYLKAQLVKRFSIDAQTLPYIQDTIDYIIERKKQGSPIILATASHKDYAFEVVKYFQTRKNDDTIVNNKQNLDFFAEKTEILKSKSANNSLFDDVMASNADFNLSSHNKAQKLIERFGKKQFDYMGDHMRDLPVWEASNLSILVNVSDKVIKKTQHLNTLILSRKN</sequence>
<evidence type="ECO:0000313" key="1">
    <source>
        <dbReference type="EMBL" id="SFV78960.1"/>
    </source>
</evidence>
<evidence type="ECO:0000313" key="2">
    <source>
        <dbReference type="EMBL" id="SFV80242.1"/>
    </source>
</evidence>
<protein>
    <submittedName>
        <fullName evidence="1">UbiA prenyltransferase family protein</fullName>
    </submittedName>
</protein>
<dbReference type="InterPro" id="IPR036412">
    <property type="entry name" value="HAD-like_sf"/>
</dbReference>
<reference evidence="1" key="1">
    <citation type="submission" date="2016-10" db="EMBL/GenBank/DDBJ databases">
        <authorList>
            <person name="de Groot N.N."/>
        </authorList>
    </citation>
    <scope>NUCLEOTIDE SEQUENCE</scope>
</reference>
<dbReference type="EMBL" id="FPHS01000078">
    <property type="protein sequence ID" value="SFV78960.1"/>
    <property type="molecule type" value="Genomic_DNA"/>
</dbReference>
<accession>A0A1W1DCW0</accession>
<gene>
    <name evidence="1" type="ORF">MNB_SUP05-11-295</name>
    <name evidence="2" type="ORF">MNB_SUP05-12-9</name>
</gene>
<dbReference type="GO" id="GO:0016740">
    <property type="term" value="F:transferase activity"/>
    <property type="evidence" value="ECO:0007669"/>
    <property type="project" value="UniProtKB-KW"/>
</dbReference>
<dbReference type="InterPro" id="IPR023214">
    <property type="entry name" value="HAD_sf"/>
</dbReference>
<proteinExistence type="predicted"/>
<dbReference type="SUPFAM" id="SSF56784">
    <property type="entry name" value="HAD-like"/>
    <property type="match status" value="1"/>
</dbReference>
<organism evidence="1">
    <name type="scientific">hydrothermal vent metagenome</name>
    <dbReference type="NCBI Taxonomy" id="652676"/>
    <lineage>
        <taxon>unclassified sequences</taxon>
        <taxon>metagenomes</taxon>
        <taxon>ecological metagenomes</taxon>
    </lineage>
</organism>
<dbReference type="EMBL" id="FPHT01000065">
    <property type="protein sequence ID" value="SFV80242.1"/>
    <property type="molecule type" value="Genomic_DNA"/>
</dbReference>
<keyword evidence="1" id="KW-0808">Transferase</keyword>